<dbReference type="Proteomes" id="UP000006251">
    <property type="component" value="Unassembled WGS sequence"/>
</dbReference>
<dbReference type="EMBL" id="BAEQ01000054">
    <property type="protein sequence ID" value="GAC30304.1"/>
    <property type="molecule type" value="Genomic_DNA"/>
</dbReference>
<proteinExistence type="predicted"/>
<sequence length="48" mass="5282">MTIPLQRLNDLHGSGALQTLMSRLPQQRDSQLSYVEAATLSILIDKSA</sequence>
<evidence type="ECO:0000313" key="1">
    <source>
        <dbReference type="EMBL" id="GAC30304.1"/>
    </source>
</evidence>
<protein>
    <submittedName>
        <fullName evidence="1">Uncharacterized protein</fullName>
    </submittedName>
</protein>
<evidence type="ECO:0000313" key="2">
    <source>
        <dbReference type="Proteomes" id="UP000006251"/>
    </source>
</evidence>
<dbReference type="AlphaFoldDB" id="K6YC70"/>
<reference evidence="2" key="1">
    <citation type="journal article" date="2014" name="Environ. Microbiol.">
        <title>Comparative genomics of the marine bacterial genus Glaciecola reveals the high degree of genomic diversity and genomic characteristic for cold adaptation.</title>
        <authorList>
            <person name="Qin Q.L."/>
            <person name="Xie B.B."/>
            <person name="Yu Y."/>
            <person name="Shu Y.L."/>
            <person name="Rong J.C."/>
            <person name="Zhang Y.J."/>
            <person name="Zhao D.L."/>
            <person name="Chen X.L."/>
            <person name="Zhang X.Y."/>
            <person name="Chen B."/>
            <person name="Zhou B.C."/>
            <person name="Zhang Y.Z."/>
        </authorList>
    </citation>
    <scope>NUCLEOTIDE SEQUENCE [LARGE SCALE GENOMIC DNA]</scope>
    <source>
        <strain evidence="2">ACAM 615</strain>
    </source>
</reference>
<organism evidence="1 2">
    <name type="scientific">Brumicola pallidula DSM 14239 = ACAM 615</name>
    <dbReference type="NCBI Taxonomy" id="1121922"/>
    <lineage>
        <taxon>Bacteria</taxon>
        <taxon>Pseudomonadati</taxon>
        <taxon>Pseudomonadota</taxon>
        <taxon>Gammaproteobacteria</taxon>
        <taxon>Alteromonadales</taxon>
        <taxon>Alteromonadaceae</taxon>
        <taxon>Brumicola</taxon>
    </lineage>
</organism>
<comment type="caution">
    <text evidence="1">The sequence shown here is derived from an EMBL/GenBank/DDBJ whole genome shotgun (WGS) entry which is preliminary data.</text>
</comment>
<gene>
    <name evidence="1" type="ORF">GPAL_3456</name>
</gene>
<name>K6YC70_9ALTE</name>
<accession>K6YC70</accession>
<keyword evidence="2" id="KW-1185">Reference proteome</keyword>